<dbReference type="SUPFAM" id="SSF75569">
    <property type="entry name" value="Archaeal IMP cyclohydrolase PurO"/>
    <property type="match status" value="1"/>
</dbReference>
<dbReference type="eggNOG" id="COG3363">
    <property type="taxonomic scope" value="Bacteria"/>
</dbReference>
<name>E7AAQ9_HELFC</name>
<dbReference type="InterPro" id="IPR020600">
    <property type="entry name" value="IMP_cyclohydrolase-like"/>
</dbReference>
<dbReference type="GO" id="GO:0006188">
    <property type="term" value="P:IMP biosynthetic process"/>
    <property type="evidence" value="ECO:0007669"/>
    <property type="project" value="InterPro"/>
</dbReference>
<dbReference type="HOGENOM" id="CLU_1169474_0_0_7"/>
<gene>
    <name evidence="2" type="ordered locus">Hfelis_06460</name>
</gene>
<protein>
    <submittedName>
        <fullName evidence="2">IMP cyclohydrolase</fullName>
    </submittedName>
</protein>
<dbReference type="Proteomes" id="UP000007934">
    <property type="component" value="Chromosome"/>
</dbReference>
<dbReference type="KEGG" id="hfe:HFELIS_06460"/>
<dbReference type="GO" id="GO:0003937">
    <property type="term" value="F:IMP cyclohydrolase activity"/>
    <property type="evidence" value="ECO:0007669"/>
    <property type="project" value="InterPro"/>
</dbReference>
<organism evidence="2 3">
    <name type="scientific">Helicobacter felis (strain ATCC 49179 / CCUG 28539 / NCTC 12436 / CS1)</name>
    <dbReference type="NCBI Taxonomy" id="936155"/>
    <lineage>
        <taxon>Bacteria</taxon>
        <taxon>Pseudomonadati</taxon>
        <taxon>Campylobacterota</taxon>
        <taxon>Epsilonproteobacteria</taxon>
        <taxon>Campylobacterales</taxon>
        <taxon>Helicobacteraceae</taxon>
        <taxon>Helicobacter</taxon>
    </lineage>
</organism>
<evidence type="ECO:0000313" key="2">
    <source>
        <dbReference type="EMBL" id="CBY82730.1"/>
    </source>
</evidence>
<reference evidence="2 3" key="1">
    <citation type="journal article" date="2011" name="Genome Biol. Evol.">
        <title>Comparative whole genome sequence analysis of the carcinogenic bacterial model pathogen Helicobacter felis.</title>
        <authorList>
            <person name="Arnold I.C."/>
            <person name="Zigova Z."/>
            <person name="Holden M."/>
            <person name="Lawley T.D."/>
            <person name="Rad R."/>
            <person name="Dougan G."/>
            <person name="Falkow S."/>
            <person name="Bentley S.D."/>
            <person name="Muller A."/>
        </authorList>
    </citation>
    <scope>NUCLEOTIDE SEQUENCE [LARGE SCALE GENOMIC DNA]</scope>
    <source>
        <strain evidence="3">ATCC 49179 / CCUG 28539 / NCTC 12436 / CS1</strain>
    </source>
</reference>
<dbReference type="Pfam" id="PF07826">
    <property type="entry name" value="IMP_cyclohyd"/>
    <property type="match status" value="1"/>
</dbReference>
<accession>E7AAQ9</accession>
<dbReference type="AlphaFoldDB" id="E7AAQ9"/>
<dbReference type="OrthoDB" id="2676808at2"/>
<dbReference type="InterPro" id="IPR036795">
    <property type="entry name" value="IMP_cyclohydrolase-like_sf"/>
</dbReference>
<dbReference type="RefSeq" id="WP_013469099.1">
    <property type="nucleotide sequence ID" value="NC_014810.2"/>
</dbReference>
<proteinExistence type="predicted"/>
<dbReference type="Gene3D" id="3.60.20.20">
    <property type="entry name" value="Inosine monophosphate cyclohydrolase-like"/>
    <property type="match status" value="1"/>
</dbReference>
<feature type="domain" description="Inosine monophosphate cyclohydrolase-like" evidence="1">
    <location>
        <begin position="13"/>
        <end position="214"/>
    </location>
</feature>
<sequence length="234" mass="26515">MRLLSETLQNQRYFGRGIIVGRAPKSPHVFLAYFLMGRSAQSQNRFFSLEGKNLQIAFVDPQSVADPSLIFYPPIVQQNNHIIITNGSQTQILQQSLLSGQDFQHALNQQSFEPDSPHFTPRISALIHLQPQNFSYQMGLVKNIQGTCARFSFNYESASGVGHFLHTYNHDANPLPSFEGEPKPIVLPSTLEELGNTLWEGLDLEYKIALCVQSVHLDTHQVQTYIYNKYSKDC</sequence>
<dbReference type="EMBL" id="FQ670179">
    <property type="protein sequence ID" value="CBY82730.1"/>
    <property type="molecule type" value="Genomic_DNA"/>
</dbReference>
<dbReference type="STRING" id="936155.HFELIS_06460"/>
<dbReference type="GeneID" id="36133577"/>
<evidence type="ECO:0000259" key="1">
    <source>
        <dbReference type="Pfam" id="PF07826"/>
    </source>
</evidence>
<keyword evidence="3" id="KW-1185">Reference proteome</keyword>
<evidence type="ECO:0000313" key="3">
    <source>
        <dbReference type="Proteomes" id="UP000007934"/>
    </source>
</evidence>